<dbReference type="Proteomes" id="UP000322899">
    <property type="component" value="Unassembled WGS sequence"/>
</dbReference>
<evidence type="ECO:0000256" key="3">
    <source>
        <dbReference type="ARBA" id="ARBA00022989"/>
    </source>
</evidence>
<reference evidence="8 9" key="1">
    <citation type="submission" date="2019-07" db="EMBL/GenBank/DDBJ databases">
        <title>Genomes of Cafeteria roenbergensis.</title>
        <authorList>
            <person name="Fischer M.G."/>
            <person name="Hackl T."/>
            <person name="Roman M."/>
        </authorList>
    </citation>
    <scope>NUCLEOTIDE SEQUENCE [LARGE SCALE GENOMIC DNA]</scope>
    <source>
        <strain evidence="8 9">E4-10P</strain>
    </source>
</reference>
<feature type="transmembrane region" description="Helical" evidence="6">
    <location>
        <begin position="209"/>
        <end position="227"/>
    </location>
</feature>
<dbReference type="AlphaFoldDB" id="A0A5A8ECZ4"/>
<evidence type="ECO:0000256" key="6">
    <source>
        <dbReference type="SAM" id="Phobius"/>
    </source>
</evidence>
<evidence type="ECO:0000256" key="5">
    <source>
        <dbReference type="SAM" id="MobiDB-lite"/>
    </source>
</evidence>
<evidence type="ECO:0000259" key="7">
    <source>
        <dbReference type="Pfam" id="PF03151"/>
    </source>
</evidence>
<evidence type="ECO:0000313" key="9">
    <source>
        <dbReference type="Proteomes" id="UP000322899"/>
    </source>
</evidence>
<keyword evidence="3 6" id="KW-1133">Transmembrane helix</keyword>
<name>A0A5A8ECZ4_CAFRO</name>
<dbReference type="InterPro" id="IPR004853">
    <property type="entry name" value="Sugar_P_trans_dom"/>
</dbReference>
<evidence type="ECO:0000256" key="2">
    <source>
        <dbReference type="ARBA" id="ARBA00022692"/>
    </source>
</evidence>
<keyword evidence="2 6" id="KW-0812">Transmembrane</keyword>
<accession>A0A5A8ECZ4</accession>
<feature type="transmembrane region" description="Helical" evidence="6">
    <location>
        <begin position="247"/>
        <end position="267"/>
    </location>
</feature>
<feature type="transmembrane region" description="Helical" evidence="6">
    <location>
        <begin position="49"/>
        <end position="68"/>
    </location>
</feature>
<proteinExistence type="predicted"/>
<evidence type="ECO:0000313" key="8">
    <source>
        <dbReference type="EMBL" id="KAA0174627.1"/>
    </source>
</evidence>
<comment type="caution">
    <text evidence="8">The sequence shown here is derived from an EMBL/GenBank/DDBJ whole genome shotgun (WGS) entry which is preliminary data.</text>
</comment>
<feature type="transmembrane region" description="Helical" evidence="6">
    <location>
        <begin position="15"/>
        <end position="37"/>
    </location>
</feature>
<organism evidence="8 9">
    <name type="scientific">Cafeteria roenbergensis</name>
    <name type="common">Marine flagellate</name>
    <dbReference type="NCBI Taxonomy" id="33653"/>
    <lineage>
        <taxon>Eukaryota</taxon>
        <taxon>Sar</taxon>
        <taxon>Stramenopiles</taxon>
        <taxon>Bigyra</taxon>
        <taxon>Opalozoa</taxon>
        <taxon>Bicosoecida</taxon>
        <taxon>Cafeteriaceae</taxon>
        <taxon>Cafeteria</taxon>
    </lineage>
</organism>
<dbReference type="OrthoDB" id="5547497at2759"/>
<dbReference type="PANTHER" id="PTHR11132">
    <property type="entry name" value="SOLUTE CARRIER FAMILY 35"/>
    <property type="match status" value="1"/>
</dbReference>
<dbReference type="EMBL" id="VLTO01000021">
    <property type="protein sequence ID" value="KAA0174627.1"/>
    <property type="molecule type" value="Genomic_DNA"/>
</dbReference>
<feature type="transmembrane region" description="Helical" evidence="6">
    <location>
        <begin position="170"/>
        <end position="189"/>
    </location>
</feature>
<dbReference type="InterPro" id="IPR050186">
    <property type="entry name" value="TPT_transporter"/>
</dbReference>
<dbReference type="Pfam" id="PF03151">
    <property type="entry name" value="TPT"/>
    <property type="match status" value="1"/>
</dbReference>
<keyword evidence="4 6" id="KW-0472">Membrane</keyword>
<evidence type="ECO:0000256" key="4">
    <source>
        <dbReference type="ARBA" id="ARBA00023136"/>
    </source>
</evidence>
<dbReference type="GO" id="GO:0016020">
    <property type="term" value="C:membrane"/>
    <property type="evidence" value="ECO:0007669"/>
    <property type="project" value="UniProtKB-SubCell"/>
</dbReference>
<sequence length="363" mass="38550">MAGKGEPQQASTTKVAAVVLFYFVISISLVFLNKVLLSSPGTSIDAPLFVTWFQCVVTAAICWGLGVAGRNAEPGTFLYQFPEMRLNKAVVMSVLKLSFIFVGMITFNNLCLKYVEVSYYNVARSLTIVFNVALSFVILGQSTSIKVLGCLAVVVGGFFLGAGGEVRFSLIGTIFGVTSSLFVSLNSIYTKETLGLVKPFVDANRDKMWLLTGVNNVIASVLFLPIILVTEADVLYNSAETMASASFWMAMMGSGILGFLIGIAVVLQISVTSPLTHNISGTAKAAVQTVGALMIWQNPTNVQNMAGVATVLLGSMAYAYVRYMETLESKAAAKRAATSAADGAAVQPAGHPLSLPRNKDSDA</sequence>
<feature type="domain" description="Sugar phosphate transporter" evidence="7">
    <location>
        <begin position="14"/>
        <end position="318"/>
    </location>
</feature>
<feature type="region of interest" description="Disordered" evidence="5">
    <location>
        <begin position="342"/>
        <end position="363"/>
    </location>
</feature>
<evidence type="ECO:0000256" key="1">
    <source>
        <dbReference type="ARBA" id="ARBA00004141"/>
    </source>
</evidence>
<protein>
    <recommendedName>
        <fullName evidence="7">Sugar phosphate transporter domain-containing protein</fullName>
    </recommendedName>
</protein>
<gene>
    <name evidence="8" type="ORF">FNF27_04002</name>
</gene>
<feature type="transmembrane region" description="Helical" evidence="6">
    <location>
        <begin position="89"/>
        <end position="107"/>
    </location>
</feature>
<comment type="subcellular location">
    <subcellularLocation>
        <location evidence="1">Membrane</location>
        <topology evidence="1">Multi-pass membrane protein</topology>
    </subcellularLocation>
</comment>